<proteinExistence type="predicted"/>
<reference evidence="2" key="1">
    <citation type="submission" date="2015-09" db="EMBL/GenBank/DDBJ databases">
        <authorList>
            <consortium name="Pathogen Informatics"/>
        </authorList>
    </citation>
    <scope>NUCLEOTIDE SEQUENCE [LARGE SCALE GENOMIC DNA]</scope>
    <source>
        <strain evidence="2">Lake Konstanz</strain>
    </source>
</reference>
<evidence type="ECO:0000313" key="1">
    <source>
        <dbReference type="EMBL" id="CUG06405.1"/>
    </source>
</evidence>
<dbReference type="EMBL" id="CYKH01000586">
    <property type="protein sequence ID" value="CUG06405.1"/>
    <property type="molecule type" value="Genomic_DNA"/>
</dbReference>
<organism evidence="1 2">
    <name type="scientific">Bodo saltans</name>
    <name type="common">Flagellated protozoan</name>
    <dbReference type="NCBI Taxonomy" id="75058"/>
    <lineage>
        <taxon>Eukaryota</taxon>
        <taxon>Discoba</taxon>
        <taxon>Euglenozoa</taxon>
        <taxon>Kinetoplastea</taxon>
        <taxon>Metakinetoplastina</taxon>
        <taxon>Eubodonida</taxon>
        <taxon>Bodonidae</taxon>
        <taxon>Bodo</taxon>
    </lineage>
</organism>
<keyword evidence="2" id="KW-1185">Reference proteome</keyword>
<accession>A0A0S4J0H5</accession>
<evidence type="ECO:0000313" key="2">
    <source>
        <dbReference type="Proteomes" id="UP000051952"/>
    </source>
</evidence>
<name>A0A0S4J0H5_BODSA</name>
<sequence>MNAAEVDIISAVAPTGPSWGEDHCIQLDDASKFYWCGLCSVAASVESSWDRVVVHMIGRDTDDVIDHISSLHHVSALEVHVLQVAEFLPVTINGIAMLLDHHCIFPHTMFGPGCFVYDQTLGMLLTVDICGAVRLFPNHHYLVSRFLVPPHDAADDEFVANKTQNWVIERDQLHQRPYGAMGTAAVPLGPPQQRLVRFRIAALREAAFRAKRRYRHRRK</sequence>
<dbReference type="VEuPathDB" id="TriTrypDB:BSAL_72560"/>
<gene>
    <name evidence="1" type="ORF">BSAL_72560</name>
</gene>
<dbReference type="OrthoDB" id="238503at2759"/>
<protein>
    <submittedName>
        <fullName evidence="1">Uncharacterized protein</fullName>
    </submittedName>
</protein>
<dbReference type="Proteomes" id="UP000051952">
    <property type="component" value="Unassembled WGS sequence"/>
</dbReference>
<dbReference type="AlphaFoldDB" id="A0A0S4J0H5"/>